<keyword evidence="2" id="KW-0560">Oxidoreductase</keyword>
<name>A0A7M3T7F0_9RHOB</name>
<dbReference type="SUPFAM" id="SSF89733">
    <property type="entry name" value="L-sulfolactate dehydrogenase-like"/>
    <property type="match status" value="1"/>
</dbReference>
<reference evidence="3 4" key="1">
    <citation type="submission" date="2020-02" db="EMBL/GenBank/DDBJ databases">
        <title>complete genome sequence of Rhodobacteraceae bacterium.</title>
        <authorList>
            <person name="Park J."/>
            <person name="Kim Y.-S."/>
            <person name="Kim K.-H."/>
        </authorList>
    </citation>
    <scope>NUCLEOTIDE SEQUENCE [LARGE SCALE GENOMIC DNA]</scope>
    <source>
        <strain evidence="3 4">RR4-56</strain>
    </source>
</reference>
<gene>
    <name evidence="3" type="ORF">G5B40_15935</name>
</gene>
<organism evidence="3 4">
    <name type="scientific">Pikeienuella piscinae</name>
    <dbReference type="NCBI Taxonomy" id="2748098"/>
    <lineage>
        <taxon>Bacteria</taxon>
        <taxon>Pseudomonadati</taxon>
        <taxon>Pseudomonadota</taxon>
        <taxon>Alphaproteobacteria</taxon>
        <taxon>Rhodobacterales</taxon>
        <taxon>Paracoccaceae</taxon>
        <taxon>Pikeienuella</taxon>
    </lineage>
</organism>
<protein>
    <submittedName>
        <fullName evidence="3">Malate dehydrogenase</fullName>
    </submittedName>
</protein>
<evidence type="ECO:0000313" key="3">
    <source>
        <dbReference type="EMBL" id="QIE57931.1"/>
    </source>
</evidence>
<accession>A0A7M3T7F0</accession>
<dbReference type="Proteomes" id="UP000503336">
    <property type="component" value="Chromosome"/>
</dbReference>
<dbReference type="GO" id="GO:0016491">
    <property type="term" value="F:oxidoreductase activity"/>
    <property type="evidence" value="ECO:0007669"/>
    <property type="project" value="UniProtKB-KW"/>
</dbReference>
<dbReference type="InterPro" id="IPR043143">
    <property type="entry name" value="Mal/L-sulf/L-lact_DH-like_NADP"/>
</dbReference>
<evidence type="ECO:0000256" key="2">
    <source>
        <dbReference type="ARBA" id="ARBA00023002"/>
    </source>
</evidence>
<dbReference type="AlphaFoldDB" id="A0A7M3T7F0"/>
<comment type="similarity">
    <text evidence="1">Belongs to the LDH2/MDH2 oxidoreductase family.</text>
</comment>
<keyword evidence="4" id="KW-1185">Reference proteome</keyword>
<dbReference type="Gene3D" id="3.30.1370.60">
    <property type="entry name" value="Hypothetical oxidoreductase yiak, domain 2"/>
    <property type="match status" value="1"/>
</dbReference>
<dbReference type="InterPro" id="IPR003767">
    <property type="entry name" value="Malate/L-lactate_DH-like"/>
</dbReference>
<dbReference type="EMBL" id="CP049056">
    <property type="protein sequence ID" value="QIE57931.1"/>
    <property type="molecule type" value="Genomic_DNA"/>
</dbReference>
<dbReference type="PANTHER" id="PTHR11091:SF0">
    <property type="entry name" value="MALATE DEHYDROGENASE"/>
    <property type="match status" value="1"/>
</dbReference>
<sequence>MGRQADELRLPEGRLSGFIADIFAAAGAGRTEAANIAANLVMANLSGHDSHGVVRTPRYLQNAERGQMHFGRKIETVIDGGAFALVDGGLGFGQTVGAQAVDDGIARAGAHGVSVIALRRAGHLGRIGEWAERAMAKGLVSIHFVNVANSMLVAPFGGAERRISTAPVCVGVPNPGGDDFLLDFATSTAAEGKVLVSLKGGKPPPRGSLIDAEGRPTDDARALYGETPPGAVPDPRAGSGALTAMGDHKGSGLALACELLAGALTGSGATGPGEGPYNGMLSIYADPARLDDGFGWGGAVASYIDFVRGARAADPGRPVMIPGDPERRARAERSLSGVPLPAEIWNSLVAAAAGLGVEAPAIG</sequence>
<evidence type="ECO:0000256" key="1">
    <source>
        <dbReference type="ARBA" id="ARBA00006056"/>
    </source>
</evidence>
<dbReference type="InterPro" id="IPR043144">
    <property type="entry name" value="Mal/L-sulf/L-lact_DH-like_ah"/>
</dbReference>
<dbReference type="PANTHER" id="PTHR11091">
    <property type="entry name" value="OXIDOREDUCTASE-RELATED"/>
    <property type="match status" value="1"/>
</dbReference>
<dbReference type="Pfam" id="PF02615">
    <property type="entry name" value="Ldh_2"/>
    <property type="match status" value="1"/>
</dbReference>
<dbReference type="InterPro" id="IPR036111">
    <property type="entry name" value="Mal/L-sulfo/L-lacto_DH-like_sf"/>
</dbReference>
<evidence type="ECO:0000313" key="4">
    <source>
        <dbReference type="Proteomes" id="UP000503336"/>
    </source>
</evidence>
<dbReference type="Gene3D" id="1.10.1530.10">
    <property type="match status" value="1"/>
</dbReference>
<dbReference type="KEGG" id="hdh:G5B40_15935"/>
<proteinExistence type="inferred from homology"/>